<proteinExistence type="predicted"/>
<sequence length="340" mass="37464">MPDWARLAAGGPVTEVARALIETCPYLDLGVLQTDPRAGVNAIAEITVVERERLPAASCGGGYYDGDLGIIYIHPAGNRRDNFTILHELAHHMQQTHPEWGYVLLDLSKDARRKMEENVCNAIAARILLTDLQPADETNVDVSPAAVMADLHERSAASPSAVLQHIATIMEHRSKWILAVSGLDGTVMHSRATYGENYPPARGRAQPGFAALAEEARTGLVRRRFTEGVHYDKNLRLQDMYAHAALDSTGRCVFIALTPVARFGYGKLEAATYLCGNPGCERDEYALDREPILCDVCGEPKCPSCRQCECPNQRRSDVCGKCSLTISPYEKQTDTHECRR</sequence>
<gene>
    <name evidence="1" type="ORF">CLV47_12315</name>
</gene>
<organism evidence="1 2">
    <name type="scientific">Antricoccus suffuscus</name>
    <dbReference type="NCBI Taxonomy" id="1629062"/>
    <lineage>
        <taxon>Bacteria</taxon>
        <taxon>Bacillati</taxon>
        <taxon>Actinomycetota</taxon>
        <taxon>Actinomycetes</taxon>
        <taxon>Geodermatophilales</taxon>
        <taxon>Antricoccaceae</taxon>
        <taxon>Antricoccus</taxon>
    </lineage>
</organism>
<name>A0A2T0ZEL3_9ACTN</name>
<keyword evidence="2" id="KW-1185">Reference proteome</keyword>
<comment type="caution">
    <text evidence="1">The sequence shown here is derived from an EMBL/GenBank/DDBJ whole genome shotgun (WGS) entry which is preliminary data.</text>
</comment>
<accession>A0A2T0ZEL3</accession>
<evidence type="ECO:0000313" key="2">
    <source>
        <dbReference type="Proteomes" id="UP000237752"/>
    </source>
</evidence>
<dbReference type="Gene3D" id="1.10.10.2910">
    <property type="match status" value="1"/>
</dbReference>
<dbReference type="Proteomes" id="UP000237752">
    <property type="component" value="Unassembled WGS sequence"/>
</dbReference>
<dbReference type="EMBL" id="PVUE01000023">
    <property type="protein sequence ID" value="PRZ34783.1"/>
    <property type="molecule type" value="Genomic_DNA"/>
</dbReference>
<protein>
    <recommendedName>
        <fullName evidence="3">IrrE N-terminal-like domain-containing protein</fullName>
    </recommendedName>
</protein>
<evidence type="ECO:0000313" key="1">
    <source>
        <dbReference type="EMBL" id="PRZ34783.1"/>
    </source>
</evidence>
<evidence type="ECO:0008006" key="3">
    <source>
        <dbReference type="Google" id="ProtNLM"/>
    </source>
</evidence>
<reference evidence="1 2" key="1">
    <citation type="submission" date="2018-03" db="EMBL/GenBank/DDBJ databases">
        <title>Genomic Encyclopedia of Archaeal and Bacterial Type Strains, Phase II (KMG-II): from individual species to whole genera.</title>
        <authorList>
            <person name="Goeker M."/>
        </authorList>
    </citation>
    <scope>NUCLEOTIDE SEQUENCE [LARGE SCALE GENOMIC DNA]</scope>
    <source>
        <strain evidence="1 2">DSM 100065</strain>
    </source>
</reference>
<dbReference type="AlphaFoldDB" id="A0A2T0ZEL3"/>